<dbReference type="EMBL" id="JNBS01001246">
    <property type="protein sequence ID" value="OQS02100.1"/>
    <property type="molecule type" value="Genomic_DNA"/>
</dbReference>
<proteinExistence type="predicted"/>
<dbReference type="PANTHER" id="PTHR37946:SF1">
    <property type="entry name" value="SLL1969 PROTEIN"/>
    <property type="match status" value="1"/>
</dbReference>
<dbReference type="PANTHER" id="PTHR37946">
    <property type="entry name" value="SLL1969 PROTEIN"/>
    <property type="match status" value="1"/>
</dbReference>
<sequence>MSAAAFASIARPVLVTIHDLRGSGRQLLPLEYFLRSSLGGKFSVVPFRYCPEQEGLKESSNELLKVLHSIKPYNSLESCYFVTHGYGALVLREAFRCIDWDTIRTKIVMIAPPNRGCAYYSVLNSIMDLNVAMDELGKMTSEDLDHRLGKLPHLCSPLIIAGNVSLNPWNQWQYPTDGVVSVEETHMPGEYRHVVLSATHHTLPYHPVSLELLVRFLGA</sequence>
<dbReference type="AlphaFoldDB" id="A0A1V9ZWD7"/>
<dbReference type="OrthoDB" id="157935at2759"/>
<comment type="caution">
    <text evidence="1">The sequence shown here is derived from an EMBL/GenBank/DDBJ whole genome shotgun (WGS) entry which is preliminary data.</text>
</comment>
<reference evidence="1 2" key="1">
    <citation type="journal article" date="2014" name="Genome Biol. Evol.">
        <title>The secreted proteins of Achlya hypogyna and Thraustotheca clavata identify the ancestral oomycete secretome and reveal gene acquisitions by horizontal gene transfer.</title>
        <authorList>
            <person name="Misner I."/>
            <person name="Blouin N."/>
            <person name="Leonard G."/>
            <person name="Richards T.A."/>
            <person name="Lane C.E."/>
        </authorList>
    </citation>
    <scope>NUCLEOTIDE SEQUENCE [LARGE SCALE GENOMIC DNA]</scope>
    <source>
        <strain evidence="1 2">ATCC 34112</strain>
    </source>
</reference>
<accession>A0A1V9ZWD7</accession>
<dbReference type="Proteomes" id="UP000243217">
    <property type="component" value="Unassembled WGS sequence"/>
</dbReference>
<gene>
    <name evidence="1" type="ORF">THRCLA_21508</name>
</gene>
<organism evidence="1 2">
    <name type="scientific">Thraustotheca clavata</name>
    <dbReference type="NCBI Taxonomy" id="74557"/>
    <lineage>
        <taxon>Eukaryota</taxon>
        <taxon>Sar</taxon>
        <taxon>Stramenopiles</taxon>
        <taxon>Oomycota</taxon>
        <taxon>Saprolegniomycetes</taxon>
        <taxon>Saprolegniales</taxon>
        <taxon>Achlyaceae</taxon>
        <taxon>Thraustotheca</taxon>
    </lineage>
</organism>
<evidence type="ECO:0000313" key="2">
    <source>
        <dbReference type="Proteomes" id="UP000243217"/>
    </source>
</evidence>
<protein>
    <submittedName>
        <fullName evidence="1">Uncharacterized protein</fullName>
    </submittedName>
</protein>
<evidence type="ECO:0000313" key="1">
    <source>
        <dbReference type="EMBL" id="OQS02100.1"/>
    </source>
</evidence>
<name>A0A1V9ZWD7_9STRA</name>
<keyword evidence="2" id="KW-1185">Reference proteome</keyword>
<dbReference type="InterPro" id="IPR029058">
    <property type="entry name" value="AB_hydrolase_fold"/>
</dbReference>
<dbReference type="SUPFAM" id="SSF53474">
    <property type="entry name" value="alpha/beta-Hydrolases"/>
    <property type="match status" value="1"/>
</dbReference>
<dbReference type="Gene3D" id="3.40.50.1820">
    <property type="entry name" value="alpha/beta hydrolase"/>
    <property type="match status" value="1"/>
</dbReference>